<protein>
    <submittedName>
        <fullName evidence="1">Iron-only hydrogenase system regulator</fullName>
    </submittedName>
</protein>
<proteinExistence type="predicted"/>
<dbReference type="Pfam" id="PF21699">
    <property type="entry name" value="TM1266-like"/>
    <property type="match status" value="1"/>
</dbReference>
<gene>
    <name evidence="1" type="ORF">HGO97_014960</name>
</gene>
<evidence type="ECO:0000313" key="2">
    <source>
        <dbReference type="Proteomes" id="UP000723714"/>
    </source>
</evidence>
<name>A0ABS6D687_9FIRM</name>
<dbReference type="Proteomes" id="UP000723714">
    <property type="component" value="Unassembled WGS sequence"/>
</dbReference>
<dbReference type="RefSeq" id="WP_216243217.1">
    <property type="nucleotide sequence ID" value="NZ_JABACJ020000015.1"/>
</dbReference>
<reference evidence="1 2" key="1">
    <citation type="submission" date="2021-06" db="EMBL/GenBank/DDBJ databases">
        <title>Faecalicatena sp. nov. isolated from porcine feces.</title>
        <authorList>
            <person name="Oh B.S."/>
            <person name="Lee J.H."/>
        </authorList>
    </citation>
    <scope>NUCLEOTIDE SEQUENCE [LARGE SCALE GENOMIC DNA]</scope>
    <source>
        <strain evidence="1 2">AGMB00832</strain>
    </source>
</reference>
<dbReference type="InterPro" id="IPR023860">
    <property type="entry name" value="FeFe-hyd_TM1266"/>
</dbReference>
<accession>A0ABS6D687</accession>
<evidence type="ECO:0000313" key="1">
    <source>
        <dbReference type="EMBL" id="MBU3877108.1"/>
    </source>
</evidence>
<keyword evidence="2" id="KW-1185">Reference proteome</keyword>
<comment type="caution">
    <text evidence="1">The sequence shown here is derived from an EMBL/GenBank/DDBJ whole genome shotgun (WGS) entry which is preliminary data.</text>
</comment>
<sequence length="82" mass="8955">METRIALVGIILNSMDSVDELNHLLSQYAQYIVGRMGIPYREKNISIISIAMDAPNDIISALSGKLGMLPGVSTKTIYAKTK</sequence>
<dbReference type="EMBL" id="JABACJ020000015">
    <property type="protein sequence ID" value="MBU3877108.1"/>
    <property type="molecule type" value="Genomic_DNA"/>
</dbReference>
<dbReference type="NCBIfam" id="TIGR03959">
    <property type="entry name" value="hyd_TM1266"/>
    <property type="match status" value="1"/>
</dbReference>
<organism evidence="1 2">
    <name type="scientific">Faecalicatena faecalis</name>
    <dbReference type="NCBI Taxonomy" id="2726362"/>
    <lineage>
        <taxon>Bacteria</taxon>
        <taxon>Bacillati</taxon>
        <taxon>Bacillota</taxon>
        <taxon>Clostridia</taxon>
        <taxon>Lachnospirales</taxon>
        <taxon>Lachnospiraceae</taxon>
        <taxon>Faecalicatena</taxon>
    </lineage>
</organism>